<dbReference type="InterPro" id="IPR001849">
    <property type="entry name" value="PH_domain"/>
</dbReference>
<dbReference type="PANTHER" id="PTHR45960">
    <property type="entry name" value="GRB2-ASSOCIATED-BINDING PROTEIN"/>
    <property type="match status" value="1"/>
</dbReference>
<feature type="compositionally biased region" description="Low complexity" evidence="1">
    <location>
        <begin position="721"/>
        <end position="732"/>
    </location>
</feature>
<feature type="region of interest" description="Disordered" evidence="1">
    <location>
        <begin position="117"/>
        <end position="229"/>
    </location>
</feature>
<dbReference type="SUPFAM" id="SSF50729">
    <property type="entry name" value="PH domain-like"/>
    <property type="match status" value="1"/>
</dbReference>
<dbReference type="InterPro" id="IPR011993">
    <property type="entry name" value="PH-like_dom_sf"/>
</dbReference>
<feature type="compositionally biased region" description="Polar residues" evidence="1">
    <location>
        <begin position="653"/>
        <end position="669"/>
    </location>
</feature>
<name>A0ABN8NK50_9CNID</name>
<dbReference type="SMART" id="SM00233">
    <property type="entry name" value="PH"/>
    <property type="match status" value="1"/>
</dbReference>
<dbReference type="Gene3D" id="2.30.29.30">
    <property type="entry name" value="Pleckstrin-homology domain (PH domain)/Phosphotyrosine-binding domain (PTB)"/>
    <property type="match status" value="1"/>
</dbReference>
<feature type="compositionally biased region" description="Polar residues" evidence="1">
    <location>
        <begin position="614"/>
        <end position="629"/>
    </location>
</feature>
<feature type="region of interest" description="Disordered" evidence="1">
    <location>
        <begin position="580"/>
        <end position="787"/>
    </location>
</feature>
<dbReference type="Proteomes" id="UP001159405">
    <property type="component" value="Unassembled WGS sequence"/>
</dbReference>
<dbReference type="PROSITE" id="PS50003">
    <property type="entry name" value="PH_DOMAIN"/>
    <property type="match status" value="1"/>
</dbReference>
<feature type="compositionally biased region" description="Basic and acidic residues" evidence="1">
    <location>
        <begin position="310"/>
        <end position="319"/>
    </location>
</feature>
<evidence type="ECO:0000313" key="4">
    <source>
        <dbReference type="Proteomes" id="UP001159405"/>
    </source>
</evidence>
<protein>
    <recommendedName>
        <fullName evidence="2">PH domain-containing protein</fullName>
    </recommendedName>
</protein>
<feature type="domain" description="PH" evidence="2">
    <location>
        <begin position="5"/>
        <end position="108"/>
    </location>
</feature>
<feature type="region of interest" description="Disordered" evidence="1">
    <location>
        <begin position="802"/>
        <end position="845"/>
    </location>
</feature>
<feature type="compositionally biased region" description="Low complexity" evidence="1">
    <location>
        <begin position="806"/>
        <end position="817"/>
    </location>
</feature>
<feature type="compositionally biased region" description="Low complexity" evidence="1">
    <location>
        <begin position="152"/>
        <end position="177"/>
    </location>
</feature>
<accession>A0ABN8NK50</accession>
<reference evidence="3 4" key="1">
    <citation type="submission" date="2022-05" db="EMBL/GenBank/DDBJ databases">
        <authorList>
            <consortium name="Genoscope - CEA"/>
            <person name="William W."/>
        </authorList>
    </citation>
    <scope>NUCLEOTIDE SEQUENCE [LARGE SCALE GENOMIC DNA]</scope>
</reference>
<dbReference type="Pfam" id="PF00169">
    <property type="entry name" value="PH"/>
    <property type="match status" value="1"/>
</dbReference>
<evidence type="ECO:0000313" key="3">
    <source>
        <dbReference type="EMBL" id="CAH3112631.1"/>
    </source>
</evidence>
<proteinExistence type="predicted"/>
<organism evidence="3 4">
    <name type="scientific">Porites lobata</name>
    <dbReference type="NCBI Taxonomy" id="104759"/>
    <lineage>
        <taxon>Eukaryota</taxon>
        <taxon>Metazoa</taxon>
        <taxon>Cnidaria</taxon>
        <taxon>Anthozoa</taxon>
        <taxon>Hexacorallia</taxon>
        <taxon>Scleractinia</taxon>
        <taxon>Fungiina</taxon>
        <taxon>Poritidae</taxon>
        <taxon>Porites</taxon>
    </lineage>
</organism>
<evidence type="ECO:0000256" key="1">
    <source>
        <dbReference type="SAM" id="MobiDB-lite"/>
    </source>
</evidence>
<comment type="caution">
    <text evidence="3">The sequence shown here is derived from an EMBL/GenBank/DDBJ whole genome shotgun (WGS) entry which is preliminary data.</text>
</comment>
<evidence type="ECO:0000259" key="2">
    <source>
        <dbReference type="PROSITE" id="PS50003"/>
    </source>
</evidence>
<feature type="compositionally biased region" description="Polar residues" evidence="1">
    <location>
        <begin position="323"/>
        <end position="334"/>
    </location>
</feature>
<feature type="compositionally biased region" description="Low complexity" evidence="1">
    <location>
        <begin position="959"/>
        <end position="968"/>
    </location>
</feature>
<gene>
    <name evidence="3" type="ORF">PLOB_00021413</name>
</gene>
<feature type="compositionally biased region" description="Polar residues" evidence="1">
    <location>
        <begin position="756"/>
        <end position="765"/>
    </location>
</feature>
<dbReference type="EMBL" id="CALNXK010000025">
    <property type="protein sequence ID" value="CAH3112631.1"/>
    <property type="molecule type" value="Genomic_DNA"/>
</dbReference>
<sequence length="1042" mass="115852">MESGEVIFSGYLFKSPPESKLRNLRSWTKRFFVLHKNKLLYYYKSDKDRKPVKDPIQLTWCKCVESNLDHEKFKYLFSIVTDKRTYYLVAETQQDMDIWVEKLCIVCGFIRTDHGTMDQGQSLESRRPVKPNEYSISHAHPRPIANKSRTMSPVGTPSSFSSSGSSLTSPTGPCPLSIPRHVIDGQNKSRSLSDPPEASLDPPVVPRGTVRRQSEQIGSSTLPGHVHGVHNKARLSGNLLEAFNAEPRRPLSGDAYDNLPSPKKVVGHSVSTPAVDSVSHQENYDNVPIPRALSPVTSPLSPRPPSGHHLSPDKYDKLPTPRPVSQGSNRSSQDVYDLVPPPRPMSSCSQSDQGLYDVPPIGRMDNEENYDVVPPPRPMSSSSQEDQGLYDIPPRGKIGDQDNYDFVPPPRPTSSCSDDGQALYDVPPIAKSPEQENYDFVPPVSRPVAPKPSHLQAGRSQQNYDVLPVRQSIYDVPPVFRSQEEENYDIVPPSRPVAPKPNHIHPGTAQENYDSLPLQWTSQPVCNGQSTMDELLNGRVSDQENYDHVPLIHRPVAPKSNHIQQRLSQENYDVVPIRQNSPKVSQSPSVYDNLTSERSSTQENYDIVPCLNRPVSTLSSPTQPRTSQDIYDIVPIPRPSDDNYDIVPPPRAISTSYQPGNSSSIQSNGLGEHNQRFSDIYSVPPKLQSSDSSEHVPPPNTPYRPGKDAYDPLPSTNRPVSADSGLNASSSSICSLKSDGDYGQEDRYDAPLPALPTQSRDSGSLSDEDRESSDIYDVPPNWGSNNNALPMTSDEIYDVPPNHNQVSPSESVASPVVDRSTKPPPMVNRAAKPKTGKENHSYCNMPPKVDRELKYKSCAVAPPEHNYMNYGFHAPQRPQHLPLVKTLPGNHYVGAFPNQTDRWSSGPLDDADYLPMQPPTRSETTRCYSFTKEEKPGSRAVDQCYEDMSALQTRRHSGGKSSSSSTSSLADNDDLYMAMGPSQMEQRQRRDLLYAEVEIVDGANHVAPVPSPSRRENTQYTYINEESTRALLQTSHAWHGNR</sequence>
<dbReference type="PANTHER" id="PTHR45960:SF2">
    <property type="entry name" value="PROTEIN DAUGHTER OF SEVENLESS"/>
    <property type="match status" value="1"/>
</dbReference>
<feature type="compositionally biased region" description="Polar residues" evidence="1">
    <location>
        <begin position="269"/>
        <end position="281"/>
    </location>
</feature>
<feature type="region of interest" description="Disordered" evidence="1">
    <location>
        <begin position="248"/>
        <end position="498"/>
    </location>
</feature>
<feature type="compositionally biased region" description="Basic and acidic residues" evidence="1">
    <location>
        <begin position="738"/>
        <end position="749"/>
    </location>
</feature>
<keyword evidence="4" id="KW-1185">Reference proteome</keyword>
<dbReference type="InterPro" id="IPR046355">
    <property type="entry name" value="Gab1-4-like"/>
</dbReference>
<feature type="compositionally biased region" description="Polar residues" evidence="1">
    <location>
        <begin position="580"/>
        <end position="604"/>
    </location>
</feature>
<feature type="region of interest" description="Disordered" evidence="1">
    <location>
        <begin position="951"/>
        <end position="974"/>
    </location>
</feature>